<accession>A0A0C3H7S7</accession>
<dbReference type="Proteomes" id="UP000054321">
    <property type="component" value="Unassembled WGS sequence"/>
</dbReference>
<reference evidence="2 3" key="1">
    <citation type="submission" date="2014-04" db="EMBL/GenBank/DDBJ databases">
        <authorList>
            <consortium name="DOE Joint Genome Institute"/>
            <person name="Kuo A."/>
            <person name="Martino E."/>
            <person name="Perotto S."/>
            <person name="Kohler A."/>
            <person name="Nagy L.G."/>
            <person name="Floudas D."/>
            <person name="Copeland A."/>
            <person name="Barry K.W."/>
            <person name="Cichocki N."/>
            <person name="Veneault-Fourrey C."/>
            <person name="LaButti K."/>
            <person name="Lindquist E.A."/>
            <person name="Lipzen A."/>
            <person name="Lundell T."/>
            <person name="Morin E."/>
            <person name="Murat C."/>
            <person name="Sun H."/>
            <person name="Tunlid A."/>
            <person name="Henrissat B."/>
            <person name="Grigoriev I.V."/>
            <person name="Hibbett D.S."/>
            <person name="Martin F."/>
            <person name="Nordberg H.P."/>
            <person name="Cantor M.N."/>
            <person name="Hua S.X."/>
        </authorList>
    </citation>
    <scope>NUCLEOTIDE SEQUENCE [LARGE SCALE GENOMIC DNA]</scope>
    <source>
        <strain evidence="2 3">Zn</strain>
    </source>
</reference>
<reference evidence="3" key="2">
    <citation type="submission" date="2015-01" db="EMBL/GenBank/DDBJ databases">
        <title>Evolutionary Origins and Diversification of the Mycorrhizal Mutualists.</title>
        <authorList>
            <consortium name="DOE Joint Genome Institute"/>
            <consortium name="Mycorrhizal Genomics Consortium"/>
            <person name="Kohler A."/>
            <person name="Kuo A."/>
            <person name="Nagy L.G."/>
            <person name="Floudas D."/>
            <person name="Copeland A."/>
            <person name="Barry K.W."/>
            <person name="Cichocki N."/>
            <person name="Veneault-Fourrey C."/>
            <person name="LaButti K."/>
            <person name="Lindquist E.A."/>
            <person name="Lipzen A."/>
            <person name="Lundell T."/>
            <person name="Morin E."/>
            <person name="Murat C."/>
            <person name="Riley R."/>
            <person name="Ohm R."/>
            <person name="Sun H."/>
            <person name="Tunlid A."/>
            <person name="Henrissat B."/>
            <person name="Grigoriev I.V."/>
            <person name="Hibbett D.S."/>
            <person name="Martin F."/>
        </authorList>
    </citation>
    <scope>NUCLEOTIDE SEQUENCE [LARGE SCALE GENOMIC DNA]</scope>
    <source>
        <strain evidence="3">Zn</strain>
    </source>
</reference>
<dbReference type="HOGENOM" id="CLU_002639_4_1_1"/>
<dbReference type="EMBL" id="KN832880">
    <property type="protein sequence ID" value="KIM98481.1"/>
    <property type="molecule type" value="Genomic_DNA"/>
</dbReference>
<protein>
    <recommendedName>
        <fullName evidence="1">Heterokaryon incompatibility domain-containing protein</fullName>
    </recommendedName>
</protein>
<dbReference type="Pfam" id="PF06985">
    <property type="entry name" value="HET"/>
    <property type="match status" value="1"/>
</dbReference>
<dbReference type="PANTHER" id="PTHR33112:SF1">
    <property type="entry name" value="HETEROKARYON INCOMPATIBILITY DOMAIN-CONTAINING PROTEIN"/>
    <property type="match status" value="1"/>
</dbReference>
<dbReference type="STRING" id="913774.A0A0C3H7S7"/>
<organism evidence="2 3">
    <name type="scientific">Oidiodendron maius (strain Zn)</name>
    <dbReference type="NCBI Taxonomy" id="913774"/>
    <lineage>
        <taxon>Eukaryota</taxon>
        <taxon>Fungi</taxon>
        <taxon>Dikarya</taxon>
        <taxon>Ascomycota</taxon>
        <taxon>Pezizomycotina</taxon>
        <taxon>Leotiomycetes</taxon>
        <taxon>Leotiomycetes incertae sedis</taxon>
        <taxon>Myxotrichaceae</taxon>
        <taxon>Oidiodendron</taxon>
    </lineage>
</organism>
<feature type="non-terminal residue" evidence="2">
    <location>
        <position position="294"/>
    </location>
</feature>
<dbReference type="InParanoid" id="A0A0C3H7S7"/>
<dbReference type="OrthoDB" id="5428863at2759"/>
<feature type="non-terminal residue" evidence="2">
    <location>
        <position position="1"/>
    </location>
</feature>
<dbReference type="InterPro" id="IPR010730">
    <property type="entry name" value="HET"/>
</dbReference>
<gene>
    <name evidence="2" type="ORF">OIDMADRAFT_73290</name>
</gene>
<evidence type="ECO:0000313" key="3">
    <source>
        <dbReference type="Proteomes" id="UP000054321"/>
    </source>
</evidence>
<dbReference type="PANTHER" id="PTHR33112">
    <property type="entry name" value="DOMAIN PROTEIN, PUTATIVE-RELATED"/>
    <property type="match status" value="1"/>
</dbReference>
<evidence type="ECO:0000313" key="2">
    <source>
        <dbReference type="EMBL" id="KIM98481.1"/>
    </source>
</evidence>
<evidence type="ECO:0000259" key="1">
    <source>
        <dbReference type="Pfam" id="PF06985"/>
    </source>
</evidence>
<sequence>FDCVKDWISLCLNWHRICDLEVRGSGACRKLIDCETRAIVLGEDRPYVALSYVWGPSPDSCEDLNRFPANLPDTIQDAMTVTKRLGYRYLWVDRYCIDQNNEQEMADEIGKMDLIYSKAELTIIAAIGEDPNYGLPGVGLRKREPKHLTTCAKVDTHFLISIDAWPKSAVEDTRWITRAWTYQEALLSRRRLVFSKEQMYFECYGMYCCESLNLPLETLHRKDMQGFKSVFCSEKRVGMFPKGVGTTAVEIVRRIEEYSKLNLSDPSDILKGMLGIFHAFEASRLRIYHCGGIP</sequence>
<proteinExistence type="predicted"/>
<keyword evidence="3" id="KW-1185">Reference proteome</keyword>
<dbReference type="AlphaFoldDB" id="A0A0C3H7S7"/>
<name>A0A0C3H7S7_OIDMZ</name>
<feature type="domain" description="Heterokaryon incompatibility" evidence="1">
    <location>
        <begin position="47"/>
        <end position="184"/>
    </location>
</feature>